<dbReference type="PANTHER" id="PTHR33392:SF6">
    <property type="entry name" value="POLYISOPRENYL-TEICHOIC ACID--PEPTIDOGLYCAN TEICHOIC ACID TRANSFERASE TAGU"/>
    <property type="match status" value="1"/>
</dbReference>
<evidence type="ECO:0000313" key="6">
    <source>
        <dbReference type="Proteomes" id="UP000541969"/>
    </source>
</evidence>
<evidence type="ECO:0000259" key="4">
    <source>
        <dbReference type="Pfam" id="PF13399"/>
    </source>
</evidence>
<dbReference type="EMBL" id="JACBZT010000001">
    <property type="protein sequence ID" value="NYJ05674.1"/>
    <property type="molecule type" value="Genomic_DNA"/>
</dbReference>
<sequence>MAARLVAALVSAALLAVSGWGWYLTQVADASVNRTDAIPTSGNDGIGTDMNLLLVGQDGRTDLTPEQLAELNAGANDSGGLNTDTMILVHVPADGSRASFVSFPRDSYVEIPGHGKDKLNAAYAYGYSSAGSQASTAEKEAAGAQLLVQTISKLSGLQIDHYAEVDLLGFFNLATVVGGVEVNLCYAVDDSQYSGAVFPAGKQTITGADALKFVRERHGVRPDGSPALPRGDLDRIVRQQVFIAGVVRKILSEDVLLDLGKQRQLVKAAAGSLTVDRSLDLLDLAKQMQSVTAGSIDFQTVPVADANAHDDQGRSIVKLEDEDTLHAFFAQLSASPADAQGGGQPATQTVAPGEVKVAVYNGSGTAGLAGQAKTALQAAGFVVTSTGNADSSDYATTEIRYAAGDEALAATLAASVPGAALKQVDDAGAGTVQLVIGKDFNGIGQAVTAPAAPASSSADTPRTAADTSCIN</sequence>
<evidence type="ECO:0000256" key="1">
    <source>
        <dbReference type="ARBA" id="ARBA00006068"/>
    </source>
</evidence>
<name>A0A853CD28_9ACTN</name>
<proteinExistence type="inferred from homology"/>
<evidence type="ECO:0000259" key="3">
    <source>
        <dbReference type="Pfam" id="PF03816"/>
    </source>
</evidence>
<dbReference type="RefSeq" id="WP_366489033.1">
    <property type="nucleotide sequence ID" value="NZ_JACBZT010000001.1"/>
</dbReference>
<dbReference type="NCBIfam" id="TIGR00350">
    <property type="entry name" value="lytR_cpsA_psr"/>
    <property type="match status" value="1"/>
</dbReference>
<organism evidence="5 6">
    <name type="scientific">Petropleomorpha daqingensis</name>
    <dbReference type="NCBI Taxonomy" id="2026353"/>
    <lineage>
        <taxon>Bacteria</taxon>
        <taxon>Bacillati</taxon>
        <taxon>Actinomycetota</taxon>
        <taxon>Actinomycetes</taxon>
        <taxon>Geodermatophilales</taxon>
        <taxon>Geodermatophilaceae</taxon>
        <taxon>Petropleomorpha</taxon>
    </lineage>
</organism>
<gene>
    <name evidence="5" type="ORF">GGQ55_001952</name>
</gene>
<dbReference type="AlphaFoldDB" id="A0A853CD28"/>
<feature type="region of interest" description="Disordered" evidence="2">
    <location>
        <begin position="449"/>
        <end position="471"/>
    </location>
</feature>
<accession>A0A853CD28</accession>
<evidence type="ECO:0000256" key="2">
    <source>
        <dbReference type="SAM" id="MobiDB-lite"/>
    </source>
</evidence>
<dbReference type="InterPro" id="IPR027381">
    <property type="entry name" value="LytR/CpsA/Psr_C"/>
</dbReference>
<comment type="similarity">
    <text evidence="1">Belongs to the LytR/CpsA/Psr (LCP) family.</text>
</comment>
<dbReference type="PANTHER" id="PTHR33392">
    <property type="entry name" value="POLYISOPRENYL-TEICHOIC ACID--PEPTIDOGLYCAN TEICHOIC ACID TRANSFERASE TAGU"/>
    <property type="match status" value="1"/>
</dbReference>
<dbReference type="InterPro" id="IPR004474">
    <property type="entry name" value="LytR_CpsA_psr"/>
</dbReference>
<feature type="domain" description="Cell envelope-related transcriptional attenuator" evidence="3">
    <location>
        <begin position="82"/>
        <end position="251"/>
    </location>
</feature>
<dbReference type="Pfam" id="PF03816">
    <property type="entry name" value="LytR_cpsA_psr"/>
    <property type="match status" value="1"/>
</dbReference>
<dbReference type="Gene3D" id="3.30.70.2390">
    <property type="match status" value="1"/>
</dbReference>
<comment type="caution">
    <text evidence="5">The sequence shown here is derived from an EMBL/GenBank/DDBJ whole genome shotgun (WGS) entry which is preliminary data.</text>
</comment>
<dbReference type="Gene3D" id="3.40.630.190">
    <property type="entry name" value="LCP protein"/>
    <property type="match status" value="1"/>
</dbReference>
<reference evidence="5 6" key="1">
    <citation type="submission" date="2020-07" db="EMBL/GenBank/DDBJ databases">
        <title>Sequencing the genomes of 1000 actinobacteria strains.</title>
        <authorList>
            <person name="Klenk H.-P."/>
        </authorList>
    </citation>
    <scope>NUCLEOTIDE SEQUENCE [LARGE SCALE GENOMIC DNA]</scope>
    <source>
        <strain evidence="5 6">DSM 104001</strain>
    </source>
</reference>
<keyword evidence="6" id="KW-1185">Reference proteome</keyword>
<dbReference type="Pfam" id="PF13399">
    <property type="entry name" value="LytR_C"/>
    <property type="match status" value="1"/>
</dbReference>
<evidence type="ECO:0000313" key="5">
    <source>
        <dbReference type="EMBL" id="NYJ05674.1"/>
    </source>
</evidence>
<protein>
    <submittedName>
        <fullName evidence="5">LCP family protein required for cell wall assembly</fullName>
    </submittedName>
</protein>
<dbReference type="Proteomes" id="UP000541969">
    <property type="component" value="Unassembled WGS sequence"/>
</dbReference>
<dbReference type="InterPro" id="IPR050922">
    <property type="entry name" value="LytR/CpsA/Psr_CW_biosynth"/>
</dbReference>
<feature type="domain" description="LytR/CpsA/Psr regulator C-terminal" evidence="4">
    <location>
        <begin position="354"/>
        <end position="440"/>
    </location>
</feature>